<sequence length="143" mass="15113">MIAMNLSTVEGILGAPARRGKAAFRPLYARPRPAPRPIGPGPRAARHPRGTTAPPEACCKALPYGSQGSAKYRRLERAFPAVPSVFAAFRPGRRALPRRRRAFARATAAARLARGPGPTPGPLREDSTATGTTPPTGCGTHRS</sequence>
<reference evidence="2" key="2">
    <citation type="submission" date="2020-09" db="EMBL/GenBank/DDBJ databases">
        <authorList>
            <person name="Sun Q."/>
            <person name="Ohkuma M."/>
        </authorList>
    </citation>
    <scope>NUCLEOTIDE SEQUENCE</scope>
    <source>
        <strain evidence="2">JCM 4518</strain>
    </source>
</reference>
<name>A0A918WC89_9ACTN</name>
<feature type="compositionally biased region" description="Low complexity" evidence="1">
    <location>
        <begin position="128"/>
        <end position="143"/>
    </location>
</feature>
<reference evidence="2" key="1">
    <citation type="journal article" date="2014" name="Int. J. Syst. Evol. Microbiol.">
        <title>Complete genome sequence of Corynebacterium casei LMG S-19264T (=DSM 44701T), isolated from a smear-ripened cheese.</title>
        <authorList>
            <consortium name="US DOE Joint Genome Institute (JGI-PGF)"/>
            <person name="Walter F."/>
            <person name="Albersmeier A."/>
            <person name="Kalinowski J."/>
            <person name="Ruckert C."/>
        </authorList>
    </citation>
    <scope>NUCLEOTIDE SEQUENCE</scope>
    <source>
        <strain evidence="2">JCM 4518</strain>
    </source>
</reference>
<proteinExistence type="predicted"/>
<protein>
    <submittedName>
        <fullName evidence="2">Uncharacterized protein</fullName>
    </submittedName>
</protein>
<gene>
    <name evidence="2" type="ORF">GCM10010305_39560</name>
</gene>
<evidence type="ECO:0000313" key="3">
    <source>
        <dbReference type="Proteomes" id="UP000644020"/>
    </source>
</evidence>
<evidence type="ECO:0000313" key="2">
    <source>
        <dbReference type="EMBL" id="GHA91995.1"/>
    </source>
</evidence>
<dbReference type="EMBL" id="BMUL01000010">
    <property type="protein sequence ID" value="GHA91995.1"/>
    <property type="molecule type" value="Genomic_DNA"/>
</dbReference>
<dbReference type="AlphaFoldDB" id="A0A918WC89"/>
<feature type="region of interest" description="Disordered" evidence="1">
    <location>
        <begin position="29"/>
        <end position="58"/>
    </location>
</feature>
<evidence type="ECO:0000256" key="1">
    <source>
        <dbReference type="SAM" id="MobiDB-lite"/>
    </source>
</evidence>
<feature type="region of interest" description="Disordered" evidence="1">
    <location>
        <begin position="109"/>
        <end position="143"/>
    </location>
</feature>
<accession>A0A918WC89</accession>
<organism evidence="2 3">
    <name type="scientific">Streptomyces termitum</name>
    <dbReference type="NCBI Taxonomy" id="67368"/>
    <lineage>
        <taxon>Bacteria</taxon>
        <taxon>Bacillati</taxon>
        <taxon>Actinomycetota</taxon>
        <taxon>Actinomycetes</taxon>
        <taxon>Kitasatosporales</taxon>
        <taxon>Streptomycetaceae</taxon>
        <taxon>Streptomyces</taxon>
    </lineage>
</organism>
<dbReference type="Proteomes" id="UP000644020">
    <property type="component" value="Unassembled WGS sequence"/>
</dbReference>
<keyword evidence="3" id="KW-1185">Reference proteome</keyword>
<comment type="caution">
    <text evidence="2">The sequence shown here is derived from an EMBL/GenBank/DDBJ whole genome shotgun (WGS) entry which is preliminary data.</text>
</comment>